<feature type="signal peptide" evidence="2">
    <location>
        <begin position="1"/>
        <end position="32"/>
    </location>
</feature>
<accession>A0ABV8P0D6</accession>
<dbReference type="Proteomes" id="UP001595848">
    <property type="component" value="Unassembled WGS sequence"/>
</dbReference>
<organism evidence="3 4">
    <name type="scientific">Candidimonas humi</name>
    <dbReference type="NCBI Taxonomy" id="683355"/>
    <lineage>
        <taxon>Bacteria</taxon>
        <taxon>Pseudomonadati</taxon>
        <taxon>Pseudomonadota</taxon>
        <taxon>Betaproteobacteria</taxon>
        <taxon>Burkholderiales</taxon>
        <taxon>Alcaligenaceae</taxon>
        <taxon>Candidimonas</taxon>
    </lineage>
</organism>
<dbReference type="PANTHER" id="PTHR42928">
    <property type="entry name" value="TRICARBOXYLATE-BINDING PROTEIN"/>
    <property type="match status" value="1"/>
</dbReference>
<protein>
    <submittedName>
        <fullName evidence="3">Bug family tripartite tricarboxylate transporter substrate binding protein</fullName>
    </submittedName>
</protein>
<dbReference type="PANTHER" id="PTHR42928:SF5">
    <property type="entry name" value="BLR1237 PROTEIN"/>
    <property type="match status" value="1"/>
</dbReference>
<proteinExistence type="inferred from homology"/>
<keyword evidence="2" id="KW-0732">Signal</keyword>
<evidence type="ECO:0000313" key="3">
    <source>
        <dbReference type="EMBL" id="MFC4202041.1"/>
    </source>
</evidence>
<keyword evidence="4" id="KW-1185">Reference proteome</keyword>
<dbReference type="Pfam" id="PF03401">
    <property type="entry name" value="TctC"/>
    <property type="match status" value="1"/>
</dbReference>
<dbReference type="RefSeq" id="WP_217964711.1">
    <property type="nucleotide sequence ID" value="NZ_JAHTBN010000004.1"/>
</dbReference>
<sequence length="332" mass="34879">MNIRAIGKNSLGKALLLGAAAFGLFNTPAAGAANAYPAEPIKLIVPFSPGGGVDNLTRIIAPKLSAILKETVLVDNKPGASANIAAAYVAHAKPDGYTLLMASSILAVQYSLGKHLSYDALKDLTAVGRVGYGPYVLVTPASLPVKNFAEFKAYAQAHSKSLFYGSPGVGSGHHLNGLMLADALHVDASHVAYKGGALALTDLLAGRLTYMFAIKNEVSQFIQQGKLTPLALTGAARAADLPNVPTLKELGLPDEGFTTWWGLMAPTGTPANVIQKLDAALEKVMADPATQKSLQNLSVTPGFMDAQAFTTFFRSDVTRYAKLIKSKKIEAQ</sequence>
<evidence type="ECO:0000256" key="1">
    <source>
        <dbReference type="ARBA" id="ARBA00006987"/>
    </source>
</evidence>
<comment type="similarity">
    <text evidence="1">Belongs to the UPF0065 (bug) family.</text>
</comment>
<dbReference type="PIRSF" id="PIRSF017082">
    <property type="entry name" value="YflP"/>
    <property type="match status" value="1"/>
</dbReference>
<dbReference type="InterPro" id="IPR005064">
    <property type="entry name" value="BUG"/>
</dbReference>
<feature type="chain" id="PRO_5045337686" evidence="2">
    <location>
        <begin position="33"/>
        <end position="332"/>
    </location>
</feature>
<comment type="caution">
    <text evidence="3">The sequence shown here is derived from an EMBL/GenBank/DDBJ whole genome shotgun (WGS) entry which is preliminary data.</text>
</comment>
<dbReference type="CDD" id="cd07012">
    <property type="entry name" value="PBP2_Bug_TTT"/>
    <property type="match status" value="1"/>
</dbReference>
<name>A0ABV8P0D6_9BURK</name>
<gene>
    <name evidence="3" type="ORF">ACFOY1_13860</name>
</gene>
<evidence type="ECO:0000256" key="2">
    <source>
        <dbReference type="SAM" id="SignalP"/>
    </source>
</evidence>
<reference evidence="4" key="1">
    <citation type="journal article" date="2019" name="Int. J. Syst. Evol. Microbiol.">
        <title>The Global Catalogue of Microorganisms (GCM) 10K type strain sequencing project: providing services to taxonomists for standard genome sequencing and annotation.</title>
        <authorList>
            <consortium name="The Broad Institute Genomics Platform"/>
            <consortium name="The Broad Institute Genome Sequencing Center for Infectious Disease"/>
            <person name="Wu L."/>
            <person name="Ma J."/>
        </authorList>
    </citation>
    <scope>NUCLEOTIDE SEQUENCE [LARGE SCALE GENOMIC DNA]</scope>
    <source>
        <strain evidence="4">LMG 24813</strain>
    </source>
</reference>
<evidence type="ECO:0000313" key="4">
    <source>
        <dbReference type="Proteomes" id="UP001595848"/>
    </source>
</evidence>
<dbReference type="EMBL" id="JBHSBV010000004">
    <property type="protein sequence ID" value="MFC4202041.1"/>
    <property type="molecule type" value="Genomic_DNA"/>
</dbReference>